<protein>
    <submittedName>
        <fullName evidence="4">Acyltransferase family protein</fullName>
    </submittedName>
</protein>
<feature type="transmembrane region" description="Helical" evidence="1">
    <location>
        <begin position="74"/>
        <end position="94"/>
    </location>
</feature>
<feature type="transmembrane region" description="Helical" evidence="1">
    <location>
        <begin position="275"/>
        <end position="294"/>
    </location>
</feature>
<dbReference type="PANTHER" id="PTHR23028:SF53">
    <property type="entry name" value="ACYL_TRANSF_3 DOMAIN-CONTAINING PROTEIN"/>
    <property type="match status" value="1"/>
</dbReference>
<keyword evidence="4" id="KW-0012">Acyltransferase</keyword>
<evidence type="ECO:0000259" key="3">
    <source>
        <dbReference type="Pfam" id="PF19040"/>
    </source>
</evidence>
<feature type="transmembrane region" description="Helical" evidence="1">
    <location>
        <begin position="314"/>
        <end position="333"/>
    </location>
</feature>
<evidence type="ECO:0000313" key="5">
    <source>
        <dbReference type="Proteomes" id="UP001187221"/>
    </source>
</evidence>
<feature type="transmembrane region" description="Helical" evidence="1">
    <location>
        <begin position="134"/>
        <end position="157"/>
    </location>
</feature>
<feature type="transmembrane region" description="Helical" evidence="1">
    <location>
        <begin position="164"/>
        <end position="184"/>
    </location>
</feature>
<dbReference type="Proteomes" id="UP001187221">
    <property type="component" value="Unassembled WGS sequence"/>
</dbReference>
<feature type="transmembrane region" description="Helical" evidence="1">
    <location>
        <begin position="12"/>
        <end position="28"/>
    </location>
</feature>
<dbReference type="InterPro" id="IPR050879">
    <property type="entry name" value="Acyltransferase_3"/>
</dbReference>
<dbReference type="PANTHER" id="PTHR23028">
    <property type="entry name" value="ACETYLTRANSFERASE"/>
    <property type="match status" value="1"/>
</dbReference>
<evidence type="ECO:0000259" key="2">
    <source>
        <dbReference type="Pfam" id="PF01757"/>
    </source>
</evidence>
<evidence type="ECO:0000313" key="4">
    <source>
        <dbReference type="EMBL" id="GMM60912.1"/>
    </source>
</evidence>
<keyword evidence="1" id="KW-0812">Transmembrane</keyword>
<feature type="domain" description="Acyltransferase 3" evidence="2">
    <location>
        <begin position="8"/>
        <end position="329"/>
    </location>
</feature>
<dbReference type="RefSeq" id="WP_317974646.1">
    <property type="nucleotide sequence ID" value="NZ_BTFW01000001.1"/>
</dbReference>
<comment type="caution">
    <text evidence="4">The sequence shown here is derived from an EMBL/GenBank/DDBJ whole genome shotgun (WGS) entry which is preliminary data.</text>
</comment>
<evidence type="ECO:0000256" key="1">
    <source>
        <dbReference type="SAM" id="Phobius"/>
    </source>
</evidence>
<feature type="domain" description="SGNH" evidence="3">
    <location>
        <begin position="406"/>
        <end position="662"/>
    </location>
</feature>
<gene>
    <name evidence="4" type="ORF">NUTIK01_16890</name>
</gene>
<accession>A0ABQ6P945</accession>
<dbReference type="EMBL" id="BTFW01000001">
    <property type="protein sequence ID" value="GMM60912.1"/>
    <property type="molecule type" value="Genomic_DNA"/>
</dbReference>
<name>A0ABQ6P945_9SPHN</name>
<feature type="transmembrane region" description="Helical" evidence="1">
    <location>
        <begin position="34"/>
        <end position="53"/>
    </location>
</feature>
<keyword evidence="1" id="KW-1133">Transmembrane helix</keyword>
<dbReference type="InterPro" id="IPR002656">
    <property type="entry name" value="Acyl_transf_3_dom"/>
</dbReference>
<dbReference type="Pfam" id="PF01757">
    <property type="entry name" value="Acyl_transf_3"/>
    <property type="match status" value="1"/>
</dbReference>
<reference evidence="4 5" key="1">
    <citation type="submission" date="2023-06" db="EMBL/GenBank/DDBJ databases">
        <title>Draft genome sequence of Novosphingobium sp. strain IK01.</title>
        <authorList>
            <person name="Hatamoto M."/>
            <person name="Ikarashi T."/>
            <person name="Yamaguchi T."/>
        </authorList>
    </citation>
    <scope>NUCLEOTIDE SEQUENCE [LARGE SCALE GENOMIC DNA]</scope>
    <source>
        <strain evidence="4 5">IK01</strain>
    </source>
</reference>
<keyword evidence="5" id="KW-1185">Reference proteome</keyword>
<sequence length="677" mass="73750">MHIGYRSDIDGLRFIAVGSVVLFHAGLGSMSGGFVGVDIFFVISGYLISAGLFKDAETQGISIARFYERRIKRIIPAYGAVILAALLAGLFLLLPSELTDLGKSALAATLFVANIHFWTGAGYFSGDPLSHPLLHLWSLAVEEQFYIVWPVAVLLLYRLGLARWRVPMIVATLVITLAASQLMLGYSAKTAFYMAPLRAWELLTGALLACGHWPRLKSGWIAHTIGAAALVLILVPIFTYTQATQFPGVAAIPPCLGTALAIYRDERHPSFLARLLSHKIPVFIGTISYSLYIWHWPILSFAWIARGSLPTGPALWALLALTLAVSALSWRFIEQPFRTRRQSRPPAQSRPDRTRRTLALGGAALTMLAVFTGSMVALHGLPGRLPPQAARIDSIVRAPYATRDGCVFSDRVPADAGPRCFASADHTPGAKIVLWGDSFAGQHIKTIEQQFQTAGQNVVSVIATGCSPLPGTGQYFGKGRADTRCERMNSAILDQLQNRHDIRGVIIAGRWSNLYGLQAPGGAFDPTARFLTDANHPHRSLNSSLGAMEASLDQTLTILRARNIAVALLREPPRYPQAVQPCIARALWHSLSPDRCAITTIDEDKFRGPINAIFTHLATKHPDVTIFDPAPHLCPDGQCRGFRDGILLTHDLEHLTPAGSKVALTGLALFPARHLFQ</sequence>
<keyword evidence="1" id="KW-0472">Membrane</keyword>
<keyword evidence="4" id="KW-0808">Transferase</keyword>
<organism evidence="4 5">
    <name type="scientific">Novosphingobium pituita</name>
    <dbReference type="NCBI Taxonomy" id="3056842"/>
    <lineage>
        <taxon>Bacteria</taxon>
        <taxon>Pseudomonadati</taxon>
        <taxon>Pseudomonadota</taxon>
        <taxon>Alphaproteobacteria</taxon>
        <taxon>Sphingomonadales</taxon>
        <taxon>Sphingomonadaceae</taxon>
        <taxon>Novosphingobium</taxon>
    </lineage>
</organism>
<dbReference type="Pfam" id="PF19040">
    <property type="entry name" value="SGNH"/>
    <property type="match status" value="1"/>
</dbReference>
<feature type="transmembrane region" description="Helical" evidence="1">
    <location>
        <begin position="358"/>
        <end position="381"/>
    </location>
</feature>
<proteinExistence type="predicted"/>
<dbReference type="GO" id="GO:0016746">
    <property type="term" value="F:acyltransferase activity"/>
    <property type="evidence" value="ECO:0007669"/>
    <property type="project" value="UniProtKB-KW"/>
</dbReference>
<feature type="transmembrane region" description="Helical" evidence="1">
    <location>
        <begin position="220"/>
        <end position="240"/>
    </location>
</feature>
<dbReference type="InterPro" id="IPR043968">
    <property type="entry name" value="SGNH"/>
</dbReference>